<dbReference type="GO" id="GO:0005829">
    <property type="term" value="C:cytosol"/>
    <property type="evidence" value="ECO:0007669"/>
    <property type="project" value="TreeGrafter"/>
</dbReference>
<keyword evidence="2" id="KW-0503">Monooxygenase</keyword>
<evidence type="ECO:0000313" key="2">
    <source>
        <dbReference type="EMBL" id="ASV74674.1"/>
    </source>
</evidence>
<dbReference type="RefSeq" id="WP_095414930.1">
    <property type="nucleotide sequence ID" value="NZ_CP018477.1"/>
</dbReference>
<organism evidence="2 3">
    <name type="scientific">Thermogutta terrifontis</name>
    <dbReference type="NCBI Taxonomy" id="1331910"/>
    <lineage>
        <taxon>Bacteria</taxon>
        <taxon>Pseudomonadati</taxon>
        <taxon>Planctomycetota</taxon>
        <taxon>Planctomycetia</taxon>
        <taxon>Pirellulales</taxon>
        <taxon>Thermoguttaceae</taxon>
        <taxon>Thermogutta</taxon>
    </lineage>
</organism>
<feature type="domain" description="ABM" evidence="1">
    <location>
        <begin position="2"/>
        <end position="99"/>
    </location>
</feature>
<reference evidence="2 3" key="1">
    <citation type="journal article" name="Front. Microbiol.">
        <title>Sugar Metabolism of the First Thermophilic Planctomycete Thermogutta terrifontis: Comparative Genomic and Transcriptomic Approaches.</title>
        <authorList>
            <person name="Elcheninov A.G."/>
            <person name="Menzel P."/>
            <person name="Gudbergsdottir S.R."/>
            <person name="Slesarev A.I."/>
            <person name="Kadnikov V.V."/>
            <person name="Krogh A."/>
            <person name="Bonch-Osmolovskaya E.A."/>
            <person name="Peng X."/>
            <person name="Kublanov I.V."/>
        </authorList>
    </citation>
    <scope>NUCLEOTIDE SEQUENCE [LARGE SCALE GENOMIC DNA]</scope>
    <source>
        <strain evidence="2 3">R1</strain>
    </source>
</reference>
<dbReference type="InterPro" id="IPR050744">
    <property type="entry name" value="AI-2_Isomerase_LsrG"/>
</dbReference>
<dbReference type="GO" id="GO:0004497">
    <property type="term" value="F:monooxygenase activity"/>
    <property type="evidence" value="ECO:0007669"/>
    <property type="project" value="UniProtKB-KW"/>
</dbReference>
<evidence type="ECO:0000259" key="1">
    <source>
        <dbReference type="PROSITE" id="PS51725"/>
    </source>
</evidence>
<dbReference type="InterPro" id="IPR011008">
    <property type="entry name" value="Dimeric_a/b-barrel"/>
</dbReference>
<protein>
    <submittedName>
        <fullName evidence="2">Antibiotic biosynthesis monooxygenase</fullName>
    </submittedName>
</protein>
<dbReference type="Pfam" id="PF03992">
    <property type="entry name" value="ABM"/>
    <property type="match status" value="1"/>
</dbReference>
<dbReference type="InterPro" id="IPR007138">
    <property type="entry name" value="ABM_dom"/>
</dbReference>
<sequence>MIHVLAQIIVKPGQKEKVLEEFLKIVDQVRAEPGCLEYGAAVEIPSGIPVQPPVRENVIHVIEKWESLEALQQHLQAAPLQTFLQQAGPSIEQIVASVLQPVGPSVY</sequence>
<dbReference type="KEGG" id="ttf:THTE_2072"/>
<dbReference type="EMBL" id="CP018477">
    <property type="protein sequence ID" value="ASV74674.1"/>
    <property type="molecule type" value="Genomic_DNA"/>
</dbReference>
<dbReference type="AlphaFoldDB" id="A0A286RFD4"/>
<name>A0A286RFD4_9BACT</name>
<dbReference type="Proteomes" id="UP000215086">
    <property type="component" value="Chromosome"/>
</dbReference>
<dbReference type="OrthoDB" id="287932at2"/>
<evidence type="ECO:0000313" key="3">
    <source>
        <dbReference type="Proteomes" id="UP000215086"/>
    </source>
</evidence>
<keyword evidence="2" id="KW-0560">Oxidoreductase</keyword>
<proteinExistence type="predicted"/>
<gene>
    <name evidence="2" type="ORF">THTE_2072</name>
</gene>
<accession>A0A286RFD4</accession>
<dbReference type="PANTHER" id="PTHR33336:SF3">
    <property type="entry name" value="ABM DOMAIN-CONTAINING PROTEIN"/>
    <property type="match status" value="1"/>
</dbReference>
<dbReference type="Gene3D" id="3.30.70.100">
    <property type="match status" value="1"/>
</dbReference>
<keyword evidence="3" id="KW-1185">Reference proteome</keyword>
<dbReference type="PANTHER" id="PTHR33336">
    <property type="entry name" value="QUINOL MONOOXYGENASE YGIN-RELATED"/>
    <property type="match status" value="1"/>
</dbReference>
<dbReference type="PROSITE" id="PS51725">
    <property type="entry name" value="ABM"/>
    <property type="match status" value="1"/>
</dbReference>
<dbReference type="SUPFAM" id="SSF54909">
    <property type="entry name" value="Dimeric alpha+beta barrel"/>
    <property type="match status" value="1"/>
</dbReference>